<dbReference type="AlphaFoldDB" id="C4WKV8"/>
<gene>
    <name evidence="3" type="ORF">OINT_2000006</name>
</gene>
<dbReference type="Gene3D" id="1.10.443.10">
    <property type="entry name" value="Intergrase catalytic core"/>
    <property type="match status" value="1"/>
</dbReference>
<sequence length="224" mass="25557">MRFPKANIGKRRTQMGIAQYDPAALGRPAWNAGRKVGVKKPLKQRQIWAIRFFLDREGRMRDRALFDLAIDSKLRGCDLVRIKIGTLVTGQDIRTRATVIQQKTGRPVQFEITAEVRASLLAWLQRRGGTIDDFAFPSRVDHADHLSTRQYARLVEEWVTAIGLRREDYGTHSLRRTKAAIIYKATGNLRAIQILLGHTKIENTVRYLGVDIEDALELAEHTEI</sequence>
<dbReference type="InterPro" id="IPR002104">
    <property type="entry name" value="Integrase_catalytic"/>
</dbReference>
<keyword evidence="1" id="KW-0233">DNA recombination</keyword>
<dbReference type="InterPro" id="IPR011010">
    <property type="entry name" value="DNA_brk_join_enz"/>
</dbReference>
<accession>C4WKV8</accession>
<dbReference type="HOGENOM" id="CLU_027562_33_2_5"/>
<dbReference type="GO" id="GO:0015074">
    <property type="term" value="P:DNA integration"/>
    <property type="evidence" value="ECO:0007669"/>
    <property type="project" value="InterPro"/>
</dbReference>
<comment type="caution">
    <text evidence="3">The sequence shown here is derived from an EMBL/GenBank/DDBJ whole genome shotgun (WGS) entry which is preliminary data.</text>
</comment>
<evidence type="ECO:0000313" key="4">
    <source>
        <dbReference type="Proteomes" id="UP000004386"/>
    </source>
</evidence>
<name>C4WKV8_9HYPH</name>
<reference evidence="3 4" key="1">
    <citation type="submission" date="2009-05" db="EMBL/GenBank/DDBJ databases">
        <authorList>
            <person name="Setubal J.C."/>
            <person name="Boyle S."/>
            <person name="Crasta O.R."/>
            <person name="Gillespie J.J."/>
            <person name="Kenyon R.W."/>
            <person name="Lu J."/>
            <person name="Mane S."/>
            <person name="Nagrani S."/>
            <person name="Shallom J.M."/>
            <person name="Shallom S."/>
            <person name="Shukla M."/>
            <person name="Snyder E.E."/>
            <person name="Sobral B.W."/>
            <person name="Wattam A.R."/>
            <person name="Will R."/>
            <person name="Williams K."/>
            <person name="Yoo H."/>
            <person name="Munk C."/>
            <person name="Tapia R."/>
            <person name="Green L."/>
            <person name="Rogers Y."/>
            <person name="Detter J.C."/>
            <person name="Bruce D."/>
            <person name="Brettin T.S."/>
            <person name="Tsolis R."/>
        </authorList>
    </citation>
    <scope>NUCLEOTIDE SEQUENCE [LARGE SCALE GENOMIC DNA]</scope>
    <source>
        <strain evidence="3 4">LMG 3301</strain>
    </source>
</reference>
<dbReference type="Proteomes" id="UP000004386">
    <property type="component" value="Unassembled WGS sequence"/>
</dbReference>
<organism evidence="3 4">
    <name type="scientific">Brucella intermedia LMG 3301</name>
    <dbReference type="NCBI Taxonomy" id="641118"/>
    <lineage>
        <taxon>Bacteria</taxon>
        <taxon>Pseudomonadati</taxon>
        <taxon>Pseudomonadota</taxon>
        <taxon>Alphaproteobacteria</taxon>
        <taxon>Hyphomicrobiales</taxon>
        <taxon>Brucellaceae</taxon>
        <taxon>Brucella/Ochrobactrum group</taxon>
        <taxon>Brucella</taxon>
    </lineage>
</organism>
<dbReference type="EMBL" id="ACQA01000002">
    <property type="protein sequence ID" value="EEQ92884.1"/>
    <property type="molecule type" value="Genomic_DNA"/>
</dbReference>
<dbReference type="PROSITE" id="PS51898">
    <property type="entry name" value="TYR_RECOMBINASE"/>
    <property type="match status" value="1"/>
</dbReference>
<evidence type="ECO:0000259" key="2">
    <source>
        <dbReference type="PROSITE" id="PS51898"/>
    </source>
</evidence>
<dbReference type="GO" id="GO:0003677">
    <property type="term" value="F:DNA binding"/>
    <property type="evidence" value="ECO:0007669"/>
    <property type="project" value="InterPro"/>
</dbReference>
<dbReference type="InterPro" id="IPR013762">
    <property type="entry name" value="Integrase-like_cat_sf"/>
</dbReference>
<evidence type="ECO:0000313" key="3">
    <source>
        <dbReference type="EMBL" id="EEQ92884.1"/>
    </source>
</evidence>
<dbReference type="Pfam" id="PF00589">
    <property type="entry name" value="Phage_integrase"/>
    <property type="match status" value="1"/>
</dbReference>
<dbReference type="SUPFAM" id="SSF56349">
    <property type="entry name" value="DNA breaking-rejoining enzymes"/>
    <property type="match status" value="1"/>
</dbReference>
<evidence type="ECO:0000256" key="1">
    <source>
        <dbReference type="ARBA" id="ARBA00023172"/>
    </source>
</evidence>
<proteinExistence type="predicted"/>
<dbReference type="GO" id="GO:0006310">
    <property type="term" value="P:DNA recombination"/>
    <property type="evidence" value="ECO:0007669"/>
    <property type="project" value="UniProtKB-KW"/>
</dbReference>
<protein>
    <submittedName>
        <fullName evidence="3">Tyrosine recombinase xerD</fullName>
    </submittedName>
</protein>
<feature type="domain" description="Tyr recombinase" evidence="2">
    <location>
        <begin position="37"/>
        <end position="220"/>
    </location>
</feature>